<feature type="disulfide bond" evidence="6">
    <location>
        <begin position="460"/>
        <end position="487"/>
    </location>
</feature>
<feature type="domain" description="Sushi" evidence="11">
    <location>
        <begin position="371"/>
        <end position="429"/>
    </location>
</feature>
<dbReference type="CDD" id="cd00033">
    <property type="entry name" value="CCP"/>
    <property type="match status" value="4"/>
</dbReference>
<dbReference type="SMART" id="SM00032">
    <property type="entry name" value="CCP"/>
    <property type="match status" value="4"/>
</dbReference>
<dbReference type="Pfam" id="PF00059">
    <property type="entry name" value="Lectin_C"/>
    <property type="match status" value="1"/>
</dbReference>
<dbReference type="Gene3D" id="3.10.100.10">
    <property type="entry name" value="Mannose-Binding Protein A, subunit A"/>
    <property type="match status" value="1"/>
</dbReference>
<evidence type="ECO:0000259" key="11">
    <source>
        <dbReference type="PROSITE" id="PS50923"/>
    </source>
</evidence>
<dbReference type="InterPro" id="IPR016186">
    <property type="entry name" value="C-type_lectin-like/link_sf"/>
</dbReference>
<dbReference type="InterPro" id="IPR000436">
    <property type="entry name" value="Sushi_SCR_CCP_dom"/>
</dbReference>
<feature type="compositionally biased region" description="Low complexity" evidence="7">
    <location>
        <begin position="647"/>
        <end position="657"/>
    </location>
</feature>
<feature type="disulfide bond" evidence="6">
    <location>
        <begin position="56"/>
        <end position="83"/>
    </location>
</feature>
<feature type="signal peptide" evidence="9">
    <location>
        <begin position="1"/>
        <end position="25"/>
    </location>
</feature>
<dbReference type="FunFam" id="3.10.100.10:FF:000089">
    <property type="entry name" value="Uncharacterized protein, isoform C"/>
    <property type="match status" value="1"/>
</dbReference>
<dbReference type="PANTHER" id="PTHR45656">
    <property type="entry name" value="PROTEIN CBR-CLEC-78"/>
    <property type="match status" value="1"/>
</dbReference>
<evidence type="ECO:0000259" key="10">
    <source>
        <dbReference type="PROSITE" id="PS50041"/>
    </source>
</evidence>
<feature type="disulfide bond" evidence="6">
    <location>
        <begin position="400"/>
        <end position="427"/>
    </location>
</feature>
<gene>
    <name evidence="12" type="ORF">CHIRRI_LOCUS5887</name>
</gene>
<dbReference type="Proteomes" id="UP001153620">
    <property type="component" value="Chromosome 2"/>
</dbReference>
<feature type="domain" description="Sushi" evidence="11">
    <location>
        <begin position="490"/>
        <end position="549"/>
    </location>
</feature>
<keyword evidence="5 6" id="KW-1015">Disulfide bond</keyword>
<feature type="region of interest" description="Disordered" evidence="7">
    <location>
        <begin position="752"/>
        <end position="778"/>
    </location>
</feature>
<feature type="compositionally biased region" description="Basic and acidic residues" evidence="7">
    <location>
        <begin position="816"/>
        <end position="848"/>
    </location>
</feature>
<dbReference type="AlphaFoldDB" id="A0A9N9RQL1"/>
<feature type="region of interest" description="Disordered" evidence="7">
    <location>
        <begin position="633"/>
        <end position="658"/>
    </location>
</feature>
<dbReference type="PROSITE" id="PS50923">
    <property type="entry name" value="SUSHI"/>
    <property type="match status" value="4"/>
</dbReference>
<dbReference type="SUPFAM" id="SSF57535">
    <property type="entry name" value="Complement control module/SCR domain"/>
    <property type="match status" value="4"/>
</dbReference>
<keyword evidence="2 9" id="KW-0732">Signal</keyword>
<feature type="domain" description="C-type lectin" evidence="10">
    <location>
        <begin position="249"/>
        <end position="367"/>
    </location>
</feature>
<evidence type="ECO:0000256" key="1">
    <source>
        <dbReference type="ARBA" id="ARBA00022723"/>
    </source>
</evidence>
<evidence type="ECO:0000256" key="9">
    <source>
        <dbReference type="SAM" id="SignalP"/>
    </source>
</evidence>
<keyword evidence="8" id="KW-0472">Membrane</keyword>
<dbReference type="Pfam" id="PF00084">
    <property type="entry name" value="Sushi"/>
    <property type="match status" value="4"/>
</dbReference>
<dbReference type="InterPro" id="IPR051277">
    <property type="entry name" value="SEZ6_CSMD_C4BPB_Regulators"/>
</dbReference>
<dbReference type="InterPro" id="IPR001304">
    <property type="entry name" value="C-type_lectin-like"/>
</dbReference>
<feature type="region of interest" description="Disordered" evidence="7">
    <location>
        <begin position="796"/>
        <end position="848"/>
    </location>
</feature>
<dbReference type="EMBL" id="OU895878">
    <property type="protein sequence ID" value="CAG9802985.1"/>
    <property type="molecule type" value="Genomic_DNA"/>
</dbReference>
<dbReference type="InterPro" id="IPR008979">
    <property type="entry name" value="Galactose-bd-like_sf"/>
</dbReference>
<evidence type="ECO:0000256" key="4">
    <source>
        <dbReference type="ARBA" id="ARBA00022837"/>
    </source>
</evidence>
<dbReference type="SUPFAM" id="SSF49785">
    <property type="entry name" value="Galactose-binding domain-like"/>
    <property type="match status" value="1"/>
</dbReference>
<evidence type="ECO:0008006" key="14">
    <source>
        <dbReference type="Google" id="ProtNLM"/>
    </source>
</evidence>
<keyword evidence="8" id="KW-1133">Transmembrane helix</keyword>
<evidence type="ECO:0000313" key="13">
    <source>
        <dbReference type="Proteomes" id="UP001153620"/>
    </source>
</evidence>
<name>A0A9N9RQL1_9DIPT</name>
<evidence type="ECO:0000256" key="8">
    <source>
        <dbReference type="SAM" id="Phobius"/>
    </source>
</evidence>
<keyword evidence="13" id="KW-1185">Reference proteome</keyword>
<dbReference type="FunFam" id="2.10.70.10:FF:000112">
    <property type="entry name" value="Uncharacterized protein, isoform C"/>
    <property type="match status" value="1"/>
</dbReference>
<reference evidence="12" key="2">
    <citation type="submission" date="2022-10" db="EMBL/GenBank/DDBJ databases">
        <authorList>
            <consortium name="ENA_rothamsted_submissions"/>
            <consortium name="culmorum"/>
            <person name="King R."/>
        </authorList>
    </citation>
    <scope>NUCLEOTIDE SEQUENCE</scope>
</reference>
<dbReference type="GO" id="GO:0046872">
    <property type="term" value="F:metal ion binding"/>
    <property type="evidence" value="ECO:0007669"/>
    <property type="project" value="UniProtKB-KW"/>
</dbReference>
<dbReference type="Gene3D" id="2.60.120.260">
    <property type="entry name" value="Galactose-binding domain-like"/>
    <property type="match status" value="1"/>
</dbReference>
<feature type="chain" id="PRO_5040491205" description="Sushi, von Willebrand factor type A, EGF and pentraxin domain-containing protein 1" evidence="9">
    <location>
        <begin position="26"/>
        <end position="891"/>
    </location>
</feature>
<feature type="region of interest" description="Disordered" evidence="7">
    <location>
        <begin position="675"/>
        <end position="712"/>
    </location>
</feature>
<dbReference type="InterPro" id="IPR006585">
    <property type="entry name" value="FTP1"/>
</dbReference>
<proteinExistence type="predicted"/>
<feature type="disulfide bond" evidence="6">
    <location>
        <begin position="520"/>
        <end position="547"/>
    </location>
</feature>
<dbReference type="SMART" id="SM00607">
    <property type="entry name" value="FTP"/>
    <property type="match status" value="1"/>
</dbReference>
<comment type="caution">
    <text evidence="6">Lacks conserved residue(s) required for the propagation of feature annotation.</text>
</comment>
<evidence type="ECO:0000256" key="5">
    <source>
        <dbReference type="ARBA" id="ARBA00023157"/>
    </source>
</evidence>
<dbReference type="CDD" id="cd00037">
    <property type="entry name" value="CLECT"/>
    <property type="match status" value="1"/>
</dbReference>
<keyword evidence="8" id="KW-0812">Transmembrane</keyword>
<feature type="region of interest" description="Disordered" evidence="7">
    <location>
        <begin position="862"/>
        <end position="891"/>
    </location>
</feature>
<reference evidence="12" key="1">
    <citation type="submission" date="2022-01" db="EMBL/GenBank/DDBJ databases">
        <authorList>
            <person name="King R."/>
        </authorList>
    </citation>
    <scope>NUCLEOTIDE SEQUENCE</scope>
</reference>
<dbReference type="InterPro" id="IPR018378">
    <property type="entry name" value="C-type_lectin_CS"/>
</dbReference>
<dbReference type="PANTHER" id="PTHR45656:SF4">
    <property type="entry name" value="PROTEIN CBR-CLEC-78"/>
    <property type="match status" value="1"/>
</dbReference>
<evidence type="ECO:0000256" key="2">
    <source>
        <dbReference type="ARBA" id="ARBA00022729"/>
    </source>
</evidence>
<feature type="compositionally biased region" description="Low complexity" evidence="7">
    <location>
        <begin position="553"/>
        <end position="597"/>
    </location>
</feature>
<protein>
    <recommendedName>
        <fullName evidence="14">Sushi, von Willebrand factor type A, EGF and pentraxin domain-containing protein 1</fullName>
    </recommendedName>
</protein>
<dbReference type="SUPFAM" id="SSF56436">
    <property type="entry name" value="C-type lectin-like"/>
    <property type="match status" value="1"/>
</dbReference>
<dbReference type="PROSITE" id="PS00615">
    <property type="entry name" value="C_TYPE_LECTIN_1"/>
    <property type="match status" value="1"/>
</dbReference>
<organism evidence="12 13">
    <name type="scientific">Chironomus riparius</name>
    <dbReference type="NCBI Taxonomy" id="315576"/>
    <lineage>
        <taxon>Eukaryota</taxon>
        <taxon>Metazoa</taxon>
        <taxon>Ecdysozoa</taxon>
        <taxon>Arthropoda</taxon>
        <taxon>Hexapoda</taxon>
        <taxon>Insecta</taxon>
        <taxon>Pterygota</taxon>
        <taxon>Neoptera</taxon>
        <taxon>Endopterygota</taxon>
        <taxon>Diptera</taxon>
        <taxon>Nematocera</taxon>
        <taxon>Chironomoidea</taxon>
        <taxon>Chironomidae</taxon>
        <taxon>Chironominae</taxon>
        <taxon>Chironomus</taxon>
    </lineage>
</organism>
<keyword evidence="3" id="KW-0677">Repeat</keyword>
<dbReference type="PROSITE" id="PS50041">
    <property type="entry name" value="C_TYPE_LECTIN_2"/>
    <property type="match status" value="1"/>
</dbReference>
<feature type="transmembrane region" description="Helical" evidence="8">
    <location>
        <begin position="723"/>
        <end position="746"/>
    </location>
</feature>
<evidence type="ECO:0000256" key="3">
    <source>
        <dbReference type="ARBA" id="ARBA00022737"/>
    </source>
</evidence>
<feature type="region of interest" description="Disordered" evidence="7">
    <location>
        <begin position="550"/>
        <end position="597"/>
    </location>
</feature>
<dbReference type="Gene3D" id="2.10.70.10">
    <property type="entry name" value="Complement Module, domain 1"/>
    <property type="match status" value="4"/>
</dbReference>
<dbReference type="InterPro" id="IPR035976">
    <property type="entry name" value="Sushi/SCR/CCP_sf"/>
</dbReference>
<dbReference type="SMART" id="SM00034">
    <property type="entry name" value="CLECT"/>
    <property type="match status" value="1"/>
</dbReference>
<accession>A0A9N9RQL1</accession>
<evidence type="ECO:0000313" key="12">
    <source>
        <dbReference type="EMBL" id="CAG9802985.1"/>
    </source>
</evidence>
<feature type="compositionally biased region" description="Polar residues" evidence="7">
    <location>
        <begin position="763"/>
        <end position="778"/>
    </location>
</feature>
<keyword evidence="1" id="KW-0479">Metal-binding</keyword>
<feature type="domain" description="Sushi" evidence="11">
    <location>
        <begin position="430"/>
        <end position="489"/>
    </location>
</feature>
<feature type="compositionally biased region" description="Basic residues" evidence="7">
    <location>
        <begin position="864"/>
        <end position="877"/>
    </location>
</feature>
<sequence length="891" mass="98882">MMRNKCLLSLITIYGLITALSVTNAQKCSFPGSPAHSSVTFSEDTLIHGTIASYSCERGFELLGPARRVCDKGNWTPEGIPFCVLNVAAGKAPMQISTDGPGIPQKAIDGSTSSFYSTDTCSLTKSERVPWWYVNLLEPYMVQLVRLDFGKSCCGNNKPATVVVRVGNNRPDLGTNPICNRFTGVLEEGQPLFLPCNPPMPGAFVSVHLEVSQSAALSICEAFVYTDQALPIERCPTFRDQPPGALASYNGKCYIFYNRQPMNLRDALQFCRSRGGTLINESNPALQGFISWELWRRHRSDVSSQYWMGAIRSNEDRNIWKWIGGDDVSVSFWNLPGGDEDCARYDGSKGWLWSDTNCNTQLNFICQHQPKACGKPEQPPNSTMIAINGYDVGASVEYKCEEGHLLIGPAQRTCLETGFYNEFPPVCKYIECGLPASIPHGTYELVNGSVGYLSQVVYKCNEGYQMLGRAMLTCDIDERWNGPPPRCEVVECDPIAPNHKNSKVFTSNGTFFGSRAEIQCARGYKLDGPSIITCTSSGQWSSPISNCVEDESSTTVRTSTQSVPATTFTRPKTSPPSRKTSTSVRTSSRFTTTSSTQKTVPISNIDLSLEDTDIDILPGTVREEFPSRKPVRPIVTVPKNNNAQQPTTTTSTTSTTTKKLETTTKNVQDEIDLARPEDNEVSGTNNNRHNHVPDVNIPSPVDNDESVSSSSSTYGAKLSLSSIIALSTFGGFVFLAALITTIVVLVRRNRSSSQHYRHRASPDCNTVASFDSSSSESRNGLNRYYRQAWENLHESASKNHNQLRRKETLDPQNLSRSRDNLDSRSRELDRSRENLSRGRDFGRDSLGLRDGSEMVVSDACVKGERKRHHHHHHHSKQNRNSNELNRNRHNY</sequence>
<feature type="domain" description="Sushi" evidence="11">
    <location>
        <begin position="26"/>
        <end position="85"/>
    </location>
</feature>
<keyword evidence="6" id="KW-0768">Sushi</keyword>
<keyword evidence="4" id="KW-0106">Calcium</keyword>
<dbReference type="Pfam" id="PF22633">
    <property type="entry name" value="F5_F8_type_C_2"/>
    <property type="match status" value="1"/>
</dbReference>
<evidence type="ECO:0000256" key="7">
    <source>
        <dbReference type="SAM" id="MobiDB-lite"/>
    </source>
</evidence>
<dbReference type="FunFam" id="2.60.120.260:FF:000101">
    <property type="entry name" value="uncharacterized protein LOC108094628 isoform X2"/>
    <property type="match status" value="1"/>
</dbReference>
<evidence type="ECO:0000256" key="6">
    <source>
        <dbReference type="PROSITE-ProRule" id="PRU00302"/>
    </source>
</evidence>
<dbReference type="InterPro" id="IPR016187">
    <property type="entry name" value="CTDL_fold"/>
</dbReference>